<evidence type="ECO:0000313" key="1">
    <source>
        <dbReference type="EMBL" id="KAJ8060672.1"/>
    </source>
</evidence>
<dbReference type="AlphaFoldDB" id="A0A9X0AD77"/>
<dbReference type="Proteomes" id="UP001152300">
    <property type="component" value="Unassembled WGS sequence"/>
</dbReference>
<organism evidence="1 2">
    <name type="scientific">Sclerotinia nivalis</name>
    <dbReference type="NCBI Taxonomy" id="352851"/>
    <lineage>
        <taxon>Eukaryota</taxon>
        <taxon>Fungi</taxon>
        <taxon>Dikarya</taxon>
        <taxon>Ascomycota</taxon>
        <taxon>Pezizomycotina</taxon>
        <taxon>Leotiomycetes</taxon>
        <taxon>Helotiales</taxon>
        <taxon>Sclerotiniaceae</taxon>
        <taxon>Sclerotinia</taxon>
    </lineage>
</organism>
<comment type="caution">
    <text evidence="1">The sequence shown here is derived from an EMBL/GenBank/DDBJ whole genome shotgun (WGS) entry which is preliminary data.</text>
</comment>
<accession>A0A9X0AD77</accession>
<reference evidence="1" key="1">
    <citation type="submission" date="2022-11" db="EMBL/GenBank/DDBJ databases">
        <title>Genome Resource of Sclerotinia nivalis Strain SnTB1, a Plant Pathogen Isolated from American Ginseng.</title>
        <authorList>
            <person name="Fan S."/>
        </authorList>
    </citation>
    <scope>NUCLEOTIDE SEQUENCE</scope>
    <source>
        <strain evidence="1">SnTB1</strain>
    </source>
</reference>
<dbReference type="EMBL" id="JAPEIS010000013">
    <property type="protein sequence ID" value="KAJ8060672.1"/>
    <property type="molecule type" value="Genomic_DNA"/>
</dbReference>
<evidence type="ECO:0000313" key="2">
    <source>
        <dbReference type="Proteomes" id="UP001152300"/>
    </source>
</evidence>
<name>A0A9X0AD77_9HELO</name>
<proteinExistence type="predicted"/>
<keyword evidence="2" id="KW-1185">Reference proteome</keyword>
<sequence>MEDLDCQCDGCIRQFIPQGMPEDKPNDYLAIFEENLPMSDEDARKKIDMYKESANADYLFLVDKVTAHGSFIEKQWREMSTKKRKSFLQSNFPSMFVYDLLERCLLVELFAQYVTQGFNTQEDFEVFNEYREVLLNPCLNIENLMRDPNALLAMLKGRVQYSPAHWIAWDKKQSDYFFDVGYFNFDGYHMSWLLMDGENYGEFTPFKPSLAHCK</sequence>
<protein>
    <submittedName>
        <fullName evidence="1">Uncharacterized protein</fullName>
    </submittedName>
</protein>
<gene>
    <name evidence="1" type="ORF">OCU04_010980</name>
</gene>